<dbReference type="EMBL" id="CP022203">
    <property type="protein sequence ID" value="ATB47417.1"/>
    <property type="molecule type" value="Genomic_DNA"/>
</dbReference>
<sequence length="155" mass="16953">MFNLDERYRGLPATREQVLALHTSLNTPHVAIPGKQAGPAQAFVVGIRGGQGAAAVFVYLYLAEAADCAVYLSGRRNQSADEYRDDEGDALAFVESLGFMMDDANWRAMDPAQQDEQLKTLPVFFKDPTLVPAVVARAEEKKNVTTTLGRFLAAF</sequence>
<organism evidence="1 2">
    <name type="scientific">Corallococcus macrosporus DSM 14697</name>
    <dbReference type="NCBI Taxonomy" id="1189310"/>
    <lineage>
        <taxon>Bacteria</taxon>
        <taxon>Pseudomonadati</taxon>
        <taxon>Myxococcota</taxon>
        <taxon>Myxococcia</taxon>
        <taxon>Myxococcales</taxon>
        <taxon>Cystobacterineae</taxon>
        <taxon>Myxococcaceae</taxon>
        <taxon>Corallococcus</taxon>
    </lineage>
</organism>
<dbReference type="KEGG" id="mmas:MYMAC_003031"/>
<evidence type="ECO:0000313" key="2">
    <source>
        <dbReference type="Proteomes" id="UP000217343"/>
    </source>
</evidence>
<dbReference type="AlphaFoldDB" id="A0A250JV96"/>
<dbReference type="OrthoDB" id="5509154at2"/>
<keyword evidence="2" id="KW-1185">Reference proteome</keyword>
<accession>A0A250JV96</accession>
<evidence type="ECO:0008006" key="3">
    <source>
        <dbReference type="Google" id="ProtNLM"/>
    </source>
</evidence>
<name>A0A250JV96_9BACT</name>
<evidence type="ECO:0000313" key="1">
    <source>
        <dbReference type="EMBL" id="ATB47417.1"/>
    </source>
</evidence>
<dbReference type="Proteomes" id="UP000217343">
    <property type="component" value="Chromosome"/>
</dbReference>
<protein>
    <recommendedName>
        <fullName evidence="3">Social motility and stimulation tgl protein</fullName>
    </recommendedName>
</protein>
<gene>
    <name evidence="1" type="ORF">MYMAC_003031</name>
</gene>
<proteinExistence type="predicted"/>
<reference evidence="1 2" key="1">
    <citation type="submission" date="2017-06" db="EMBL/GenBank/DDBJ databases">
        <title>Sequencing and comparative analysis of myxobacterial genomes.</title>
        <authorList>
            <person name="Rupp O."/>
            <person name="Goesmann A."/>
            <person name="Sogaard-Andersen L."/>
        </authorList>
    </citation>
    <scope>NUCLEOTIDE SEQUENCE [LARGE SCALE GENOMIC DNA]</scope>
    <source>
        <strain evidence="1 2">DSM 14697</strain>
    </source>
</reference>
<dbReference type="RefSeq" id="WP_013939650.1">
    <property type="nucleotide sequence ID" value="NZ_CP022203.1"/>
</dbReference>